<sequence length="303" mass="33127">LFRSRRASLLAKQEKRKPRVRFPDELVFLDNIKGNDIQACHSMLRRASVQLDINGLDSSGLTPLHNAVLEGNLAAVKLLVQHGADMNRKDSDTWTPLHAACANGEADIARYLLSKGASKDIKTNIGERPLDLCDARDFSVISVMLESDTARKARLLNSPDEELEFDMEDENKNDKTDDDFHDKQSTNLSSKSGSTDSSPETQRSNLKFKNDVRNANSDMKSQSLVKTMNSLSTGSDKTSPSKLSSNSARHHTNPSSASKSPVSLAPKSPVSLRPSDTAAAKPPKPAGQSILKKSPQQFKTVSE</sequence>
<gene>
    <name evidence="6" type="primary">ORF43601</name>
</gene>
<evidence type="ECO:0000256" key="3">
    <source>
        <dbReference type="ARBA" id="ARBA00038386"/>
    </source>
</evidence>
<dbReference type="PROSITE" id="PS50088">
    <property type="entry name" value="ANK_REPEAT"/>
    <property type="match status" value="2"/>
</dbReference>
<feature type="repeat" description="ANK" evidence="4">
    <location>
        <begin position="59"/>
        <end position="91"/>
    </location>
</feature>
<feature type="region of interest" description="Disordered" evidence="5">
    <location>
        <begin position="161"/>
        <end position="303"/>
    </location>
</feature>
<evidence type="ECO:0000313" key="6">
    <source>
        <dbReference type="EMBL" id="CEK61896.1"/>
    </source>
</evidence>
<dbReference type="InterPro" id="IPR002110">
    <property type="entry name" value="Ankyrin_rpt"/>
</dbReference>
<comment type="similarity">
    <text evidence="3">Belongs to the NRARP family.</text>
</comment>
<organism evidence="6">
    <name type="scientific">Arion vulgaris</name>
    <dbReference type="NCBI Taxonomy" id="1028688"/>
    <lineage>
        <taxon>Eukaryota</taxon>
        <taxon>Metazoa</taxon>
        <taxon>Spiralia</taxon>
        <taxon>Lophotrochozoa</taxon>
        <taxon>Mollusca</taxon>
        <taxon>Gastropoda</taxon>
        <taxon>Heterobranchia</taxon>
        <taxon>Euthyneura</taxon>
        <taxon>Panpulmonata</taxon>
        <taxon>Eupulmonata</taxon>
        <taxon>Stylommatophora</taxon>
        <taxon>Helicina</taxon>
        <taxon>Arionoidea</taxon>
        <taxon>Arionidae</taxon>
        <taxon>Arion</taxon>
    </lineage>
</organism>
<dbReference type="GO" id="GO:0004857">
    <property type="term" value="F:enzyme inhibitor activity"/>
    <property type="evidence" value="ECO:0007669"/>
    <property type="project" value="TreeGrafter"/>
</dbReference>
<dbReference type="GO" id="GO:0019208">
    <property type="term" value="F:phosphatase regulator activity"/>
    <property type="evidence" value="ECO:0007669"/>
    <property type="project" value="TreeGrafter"/>
</dbReference>
<accession>A0A0B6Z1S9</accession>
<keyword evidence="2" id="KW-0677">Repeat</keyword>
<feature type="compositionally biased region" description="Polar residues" evidence="5">
    <location>
        <begin position="294"/>
        <end position="303"/>
    </location>
</feature>
<feature type="non-terminal residue" evidence="6">
    <location>
        <position position="1"/>
    </location>
</feature>
<feature type="compositionally biased region" description="Polar residues" evidence="5">
    <location>
        <begin position="185"/>
        <end position="261"/>
    </location>
</feature>
<keyword evidence="4" id="KW-0040">ANK repeat</keyword>
<dbReference type="InterPro" id="IPR051226">
    <property type="entry name" value="PP1_Regulatory_Subunit"/>
</dbReference>
<dbReference type="GO" id="GO:0005737">
    <property type="term" value="C:cytoplasm"/>
    <property type="evidence" value="ECO:0007669"/>
    <property type="project" value="TreeGrafter"/>
</dbReference>
<protein>
    <submittedName>
        <fullName evidence="6">Uncharacterized protein</fullName>
    </submittedName>
</protein>
<dbReference type="SMART" id="SM00248">
    <property type="entry name" value="ANK"/>
    <property type="match status" value="2"/>
</dbReference>
<evidence type="ECO:0000256" key="1">
    <source>
        <dbReference type="ARBA" id="ARBA00022473"/>
    </source>
</evidence>
<dbReference type="InterPro" id="IPR036770">
    <property type="entry name" value="Ankyrin_rpt-contain_sf"/>
</dbReference>
<dbReference type="Gene3D" id="1.25.40.20">
    <property type="entry name" value="Ankyrin repeat-containing domain"/>
    <property type="match status" value="1"/>
</dbReference>
<evidence type="ECO:0000256" key="4">
    <source>
        <dbReference type="PROSITE-ProRule" id="PRU00023"/>
    </source>
</evidence>
<proteinExistence type="inferred from homology"/>
<feature type="repeat" description="ANK" evidence="4">
    <location>
        <begin position="92"/>
        <end position="124"/>
    </location>
</feature>
<keyword evidence="1" id="KW-0217">Developmental protein</keyword>
<evidence type="ECO:0000256" key="2">
    <source>
        <dbReference type="ARBA" id="ARBA00022737"/>
    </source>
</evidence>
<dbReference type="PROSITE" id="PS50297">
    <property type="entry name" value="ANK_REP_REGION"/>
    <property type="match status" value="2"/>
</dbReference>
<dbReference type="Pfam" id="PF12796">
    <property type="entry name" value="Ank_2"/>
    <property type="match status" value="1"/>
</dbReference>
<dbReference type="PANTHER" id="PTHR24179">
    <property type="entry name" value="PROTEIN PHOSPHATASE 1 REGULATORY SUBUNIT 12"/>
    <property type="match status" value="1"/>
</dbReference>
<name>A0A0B6Z1S9_9EUPU</name>
<dbReference type="AlphaFoldDB" id="A0A0B6Z1S9"/>
<dbReference type="EMBL" id="HACG01015031">
    <property type="protein sequence ID" value="CEK61896.1"/>
    <property type="molecule type" value="Transcribed_RNA"/>
</dbReference>
<evidence type="ECO:0000256" key="5">
    <source>
        <dbReference type="SAM" id="MobiDB-lite"/>
    </source>
</evidence>
<dbReference type="SUPFAM" id="SSF48403">
    <property type="entry name" value="Ankyrin repeat"/>
    <property type="match status" value="1"/>
</dbReference>
<reference evidence="6" key="1">
    <citation type="submission" date="2014-12" db="EMBL/GenBank/DDBJ databases">
        <title>Insight into the proteome of Arion vulgaris.</title>
        <authorList>
            <person name="Aradska J."/>
            <person name="Bulat T."/>
            <person name="Smidak R."/>
            <person name="Sarate P."/>
            <person name="Gangsoo J."/>
            <person name="Sialana F."/>
            <person name="Bilban M."/>
            <person name="Lubec G."/>
        </authorList>
    </citation>
    <scope>NUCLEOTIDE SEQUENCE</scope>
    <source>
        <tissue evidence="6">Skin</tissue>
    </source>
</reference>
<dbReference type="PANTHER" id="PTHR24179:SF21">
    <property type="entry name" value="MYOSIN BINDING SUBUNIT, ISOFORM O"/>
    <property type="match status" value="1"/>
</dbReference>
<feature type="compositionally biased region" description="Basic and acidic residues" evidence="5">
    <location>
        <begin position="170"/>
        <end position="184"/>
    </location>
</feature>